<keyword evidence="3 4" id="KW-0418">Kinase</keyword>
<dbReference type="PIRSF" id="PIRSF000538">
    <property type="entry name" value="GlpK"/>
    <property type="match status" value="1"/>
</dbReference>
<evidence type="ECO:0000256" key="1">
    <source>
        <dbReference type="ARBA" id="ARBA00009156"/>
    </source>
</evidence>
<evidence type="ECO:0000259" key="5">
    <source>
        <dbReference type="Pfam" id="PF00370"/>
    </source>
</evidence>
<feature type="domain" description="Carbohydrate kinase FGGY C-terminal" evidence="6">
    <location>
        <begin position="260"/>
        <end position="448"/>
    </location>
</feature>
<dbReference type="GO" id="GO:0005975">
    <property type="term" value="P:carbohydrate metabolic process"/>
    <property type="evidence" value="ECO:0007669"/>
    <property type="project" value="InterPro"/>
</dbReference>
<reference evidence="7" key="1">
    <citation type="journal article" date="2014" name="Int. J. Syst. Evol. Microbiol.">
        <title>Complete genome sequence of Corynebacterium casei LMG S-19264T (=DSM 44701T), isolated from a smear-ripened cheese.</title>
        <authorList>
            <consortium name="US DOE Joint Genome Institute (JGI-PGF)"/>
            <person name="Walter F."/>
            <person name="Albersmeier A."/>
            <person name="Kalinowski J."/>
            <person name="Ruckert C."/>
        </authorList>
    </citation>
    <scope>NUCLEOTIDE SEQUENCE</scope>
    <source>
        <strain evidence="7">NBRC 112290</strain>
    </source>
</reference>
<evidence type="ECO:0000313" key="7">
    <source>
        <dbReference type="EMBL" id="GMA33388.1"/>
    </source>
</evidence>
<dbReference type="InterPro" id="IPR018485">
    <property type="entry name" value="FGGY_C"/>
</dbReference>
<dbReference type="PANTHER" id="PTHR43095:SF2">
    <property type="entry name" value="GLUCONOKINASE"/>
    <property type="match status" value="1"/>
</dbReference>
<dbReference type="InterPro" id="IPR000577">
    <property type="entry name" value="Carb_kinase_FGGY"/>
</dbReference>
<dbReference type="Pfam" id="PF00370">
    <property type="entry name" value="FGGY_N"/>
    <property type="match status" value="1"/>
</dbReference>
<feature type="domain" description="Carbohydrate kinase FGGY N-terminal" evidence="5">
    <location>
        <begin position="4"/>
        <end position="249"/>
    </location>
</feature>
<evidence type="ECO:0000256" key="2">
    <source>
        <dbReference type="ARBA" id="ARBA00022679"/>
    </source>
</evidence>
<gene>
    <name evidence="7" type="ORF">GCM10025875_33800</name>
</gene>
<organism evidence="7 8">
    <name type="scientific">Litorihabitans aurantiacus</name>
    <dbReference type="NCBI Taxonomy" id="1930061"/>
    <lineage>
        <taxon>Bacteria</taxon>
        <taxon>Bacillati</taxon>
        <taxon>Actinomycetota</taxon>
        <taxon>Actinomycetes</taxon>
        <taxon>Micrococcales</taxon>
        <taxon>Beutenbergiaceae</taxon>
        <taxon>Litorihabitans</taxon>
    </lineage>
</organism>
<keyword evidence="8" id="KW-1185">Reference proteome</keyword>
<evidence type="ECO:0000259" key="6">
    <source>
        <dbReference type="Pfam" id="PF02782"/>
    </source>
</evidence>
<dbReference type="GO" id="GO:0016301">
    <property type="term" value="F:kinase activity"/>
    <property type="evidence" value="ECO:0007669"/>
    <property type="project" value="UniProtKB-KW"/>
</dbReference>
<comment type="similarity">
    <text evidence="1 4">Belongs to the FGGY kinase family.</text>
</comment>
<dbReference type="InterPro" id="IPR050406">
    <property type="entry name" value="FGGY_Carb_Kinase"/>
</dbReference>
<comment type="caution">
    <text evidence="7">The sequence shown here is derived from an EMBL/GenBank/DDBJ whole genome shotgun (WGS) entry which is preliminary data.</text>
</comment>
<dbReference type="Proteomes" id="UP001157161">
    <property type="component" value="Unassembled WGS sequence"/>
</dbReference>
<accession>A0AA37XGT7</accession>
<dbReference type="Gene3D" id="3.30.420.40">
    <property type="match status" value="2"/>
</dbReference>
<dbReference type="PROSITE" id="PS00445">
    <property type="entry name" value="FGGY_KINASES_2"/>
    <property type="match status" value="1"/>
</dbReference>
<keyword evidence="2 4" id="KW-0808">Transferase</keyword>
<dbReference type="PANTHER" id="PTHR43095">
    <property type="entry name" value="SUGAR KINASE"/>
    <property type="match status" value="1"/>
</dbReference>
<dbReference type="GO" id="GO:0016773">
    <property type="term" value="F:phosphotransferase activity, alcohol group as acceptor"/>
    <property type="evidence" value="ECO:0007669"/>
    <property type="project" value="InterPro"/>
</dbReference>
<dbReference type="EMBL" id="BSUM01000001">
    <property type="protein sequence ID" value="GMA33388.1"/>
    <property type="molecule type" value="Genomic_DNA"/>
</dbReference>
<dbReference type="InterPro" id="IPR018484">
    <property type="entry name" value="FGGY_N"/>
</dbReference>
<name>A0AA37XGT7_9MICO</name>
<dbReference type="AlphaFoldDB" id="A0AA37XGT7"/>
<sequence length="505" mass="52724">MGVVIGIDVGTTTTKVLALDPEDADHRWRAVALREYRLVEPAPRHQVQDPRTVLGAVDDALAEVVAACTAAGRTVDVLGVGTAMHGLVALDAELRPITDIVTWADTRAHAQAARLRADGRGLELHHRSGTPVHPMSPLVKLAWFTQEDADTAAAAHRWIGLKDLVLLHLTGRLVTELSTASCSGLLDLSTRTWAPEHLDIAGVRAEQLPPVLPTTALLELSPAAAARSGLPAGTPVNTGATDGPLGNLGTGAIAPGIAGLSMGTSGAVRTVVREPVLDDHGRLFCYALTDDAWVVGAPMSNGGVVARWAGEVYASQVPAGPERDAHVMAMAARVPAGSDGLVMLPYLLGERAPLWDPELTGSFLGVRHEHGPDHFVRAAIEGVAVSMGGLIEVLGGVTPVEQVRCTGGVFQAEVWRRVMAAAIDRPLVPTDDAEGSALGGAALALYALGRADSLAGALELLSPADGVADPIEVDAADREVYRGMRRRTAAMLEAYDGVRAYLAGD</sequence>
<protein>
    <submittedName>
        <fullName evidence="7">Gluconate kinase</fullName>
    </submittedName>
</protein>
<proteinExistence type="inferred from homology"/>
<evidence type="ECO:0000256" key="3">
    <source>
        <dbReference type="ARBA" id="ARBA00022777"/>
    </source>
</evidence>
<dbReference type="Pfam" id="PF02782">
    <property type="entry name" value="FGGY_C"/>
    <property type="match status" value="1"/>
</dbReference>
<dbReference type="RefSeq" id="WP_284252171.1">
    <property type="nucleotide sequence ID" value="NZ_BSUM01000001.1"/>
</dbReference>
<evidence type="ECO:0000256" key="4">
    <source>
        <dbReference type="RuleBase" id="RU003733"/>
    </source>
</evidence>
<reference evidence="7" key="2">
    <citation type="submission" date="2023-02" db="EMBL/GenBank/DDBJ databases">
        <authorList>
            <person name="Sun Q."/>
            <person name="Mori K."/>
        </authorList>
    </citation>
    <scope>NUCLEOTIDE SEQUENCE</scope>
    <source>
        <strain evidence="7">NBRC 112290</strain>
    </source>
</reference>
<dbReference type="InterPro" id="IPR018483">
    <property type="entry name" value="Carb_kinase_FGGY_CS"/>
</dbReference>
<evidence type="ECO:0000313" key="8">
    <source>
        <dbReference type="Proteomes" id="UP001157161"/>
    </source>
</evidence>
<dbReference type="InterPro" id="IPR043129">
    <property type="entry name" value="ATPase_NBD"/>
</dbReference>
<dbReference type="CDD" id="cd07770">
    <property type="entry name" value="ASKHA_NBD_FGGY_GntK"/>
    <property type="match status" value="1"/>
</dbReference>
<dbReference type="SUPFAM" id="SSF53067">
    <property type="entry name" value="Actin-like ATPase domain"/>
    <property type="match status" value="2"/>
</dbReference>